<gene>
    <name evidence="1" type="ORF">PCIT_a4172</name>
</gene>
<reference evidence="1" key="2">
    <citation type="submission" date="2015-03" db="EMBL/GenBank/DDBJ databases">
        <title>Genome sequence of Pseudoalteromonas citrea.</title>
        <authorList>
            <person name="Xie B.-B."/>
            <person name="Rong J.-C."/>
            <person name="Qin Q.-L."/>
            <person name="Zhang Y.-Z."/>
        </authorList>
    </citation>
    <scope>NUCLEOTIDE SEQUENCE</scope>
    <source>
        <strain evidence="1">DSM 8771</strain>
    </source>
</reference>
<accession>A0AAD4FRV9</accession>
<sequence>MAWLKTKPHEIFYSIDIDTCRGIDVNEEIVAIVEIKSAHKYEEHE</sequence>
<dbReference type="EMBL" id="AHBZ03000017">
    <property type="protein sequence ID" value="KAF7771128.1"/>
    <property type="molecule type" value="Genomic_DNA"/>
</dbReference>
<dbReference type="AlphaFoldDB" id="A0AAD4FRV9"/>
<organism evidence="1 2">
    <name type="scientific">Pseudoalteromonas citrea</name>
    <dbReference type="NCBI Taxonomy" id="43655"/>
    <lineage>
        <taxon>Bacteria</taxon>
        <taxon>Pseudomonadati</taxon>
        <taxon>Pseudomonadota</taxon>
        <taxon>Gammaproteobacteria</taxon>
        <taxon>Alteromonadales</taxon>
        <taxon>Pseudoalteromonadaceae</taxon>
        <taxon>Pseudoalteromonas</taxon>
    </lineage>
</organism>
<reference evidence="1" key="1">
    <citation type="journal article" date="2012" name="J. Bacteriol.">
        <title>Genome sequences of type strains of seven species of the marine bacterium Pseudoalteromonas.</title>
        <authorList>
            <person name="Xie B.B."/>
            <person name="Shu Y.L."/>
            <person name="Qin Q.L."/>
            <person name="Rong J.C."/>
            <person name="Zhang X.Y."/>
            <person name="Chen X.L."/>
            <person name="Shi M."/>
            <person name="He H.L."/>
            <person name="Zhou B.C."/>
            <person name="Zhang Y.Z."/>
        </authorList>
    </citation>
    <scope>NUCLEOTIDE SEQUENCE</scope>
    <source>
        <strain evidence="1">DSM 8771</strain>
    </source>
</reference>
<evidence type="ECO:0000313" key="2">
    <source>
        <dbReference type="Proteomes" id="UP000016487"/>
    </source>
</evidence>
<dbReference type="Proteomes" id="UP000016487">
    <property type="component" value="Unassembled WGS sequence"/>
</dbReference>
<proteinExistence type="predicted"/>
<name>A0AAD4FRV9_9GAMM</name>
<evidence type="ECO:0000313" key="1">
    <source>
        <dbReference type="EMBL" id="KAF7771128.1"/>
    </source>
</evidence>
<comment type="caution">
    <text evidence="1">The sequence shown here is derived from an EMBL/GenBank/DDBJ whole genome shotgun (WGS) entry which is preliminary data.</text>
</comment>
<protein>
    <submittedName>
        <fullName evidence="1">Uncharacterized protein</fullName>
    </submittedName>
</protein>